<dbReference type="AlphaFoldDB" id="A0A836ZDA6"/>
<organism evidence="1 2">
    <name type="scientific">Escherichia coli 2-460-02_S1_C1</name>
    <dbReference type="NCBI Taxonomy" id="1444044"/>
    <lineage>
        <taxon>Bacteria</taxon>
        <taxon>Pseudomonadati</taxon>
        <taxon>Pseudomonadota</taxon>
        <taxon>Gammaproteobacteria</taxon>
        <taxon>Enterobacterales</taxon>
        <taxon>Enterobacteriaceae</taxon>
        <taxon>Escherichia</taxon>
    </lineage>
</organism>
<evidence type="ECO:0000313" key="2">
    <source>
        <dbReference type="Proteomes" id="UP000028038"/>
    </source>
</evidence>
<dbReference type="EMBL" id="JOSS01000041">
    <property type="protein sequence ID" value="KEO30796.1"/>
    <property type="molecule type" value="Genomic_DNA"/>
</dbReference>
<reference evidence="1 2" key="1">
    <citation type="submission" date="2014-06" db="EMBL/GenBank/DDBJ databases">
        <title>Genetic Variability of E. coli after antibiotic treatment.</title>
        <authorList>
            <person name="Silbergeld E."/>
            <person name="Coles C."/>
            <person name="Seidman J.C."/>
            <person name="You Y."/>
            <person name="George J."/>
            <person name="Nadendla S."/>
            <person name="Daugherty S.C."/>
            <person name="Nagaraj S."/>
            <person name="Ott S."/>
            <person name="Klega K."/>
            <person name="Rasko D."/>
        </authorList>
    </citation>
    <scope>NUCLEOTIDE SEQUENCE [LARGE SCALE GENOMIC DNA]</scope>
    <source>
        <strain evidence="1 2">2-460-02_S1_C1</strain>
    </source>
</reference>
<comment type="caution">
    <text evidence="1">The sequence shown here is derived from an EMBL/GenBank/DDBJ whole genome shotgun (WGS) entry which is preliminary data.</text>
</comment>
<accession>A0A836ZDA6</accession>
<evidence type="ECO:0000313" key="1">
    <source>
        <dbReference type="EMBL" id="KEO30796.1"/>
    </source>
</evidence>
<name>A0A836ZDA6_ECOLX</name>
<dbReference type="Proteomes" id="UP000028038">
    <property type="component" value="Unassembled WGS sequence"/>
</dbReference>
<gene>
    <name evidence="1" type="ORF">AB05_2395</name>
</gene>
<protein>
    <submittedName>
        <fullName evidence="1">Uncharacterized protein</fullName>
    </submittedName>
</protein>
<proteinExistence type="predicted"/>
<sequence>MAGCDYTEVFEEKMVHFICAGREGDFPDMSVLNGFCYL</sequence>